<dbReference type="SUPFAM" id="SSF54637">
    <property type="entry name" value="Thioesterase/thiol ester dehydrase-isomerase"/>
    <property type="match status" value="1"/>
</dbReference>
<evidence type="ECO:0000259" key="8">
    <source>
        <dbReference type="Pfam" id="PF03061"/>
    </source>
</evidence>
<evidence type="ECO:0000313" key="9">
    <source>
        <dbReference type="EMBL" id="MBO1321631.1"/>
    </source>
</evidence>
<reference evidence="9" key="1">
    <citation type="submission" date="2021-03" db="EMBL/GenBank/DDBJ databases">
        <authorList>
            <person name="Wang G."/>
        </authorList>
    </citation>
    <scope>NUCLEOTIDE SEQUENCE</scope>
    <source>
        <strain evidence="9">KCTC 12899</strain>
    </source>
</reference>
<comment type="catalytic activity">
    <reaction evidence="3">
        <text>a long-chain fatty acyl-CoA + H2O = a long-chain fatty acid + CoA + H(+)</text>
        <dbReference type="Rhea" id="RHEA:67680"/>
        <dbReference type="ChEBI" id="CHEBI:15377"/>
        <dbReference type="ChEBI" id="CHEBI:15378"/>
        <dbReference type="ChEBI" id="CHEBI:57287"/>
        <dbReference type="ChEBI" id="CHEBI:57560"/>
        <dbReference type="ChEBI" id="CHEBI:83139"/>
    </reaction>
</comment>
<dbReference type="Proteomes" id="UP000664417">
    <property type="component" value="Unassembled WGS sequence"/>
</dbReference>
<evidence type="ECO:0000256" key="4">
    <source>
        <dbReference type="ARBA" id="ARBA00038381"/>
    </source>
</evidence>
<accession>A0A8J7QA61</accession>
<dbReference type="InterPro" id="IPR003736">
    <property type="entry name" value="PAAI_dom"/>
</dbReference>
<comment type="catalytic activity">
    <reaction evidence="2">
        <text>a fatty acyl-CoA + H2O = a fatty acid + CoA + H(+)</text>
        <dbReference type="Rhea" id="RHEA:16781"/>
        <dbReference type="ChEBI" id="CHEBI:15377"/>
        <dbReference type="ChEBI" id="CHEBI:15378"/>
        <dbReference type="ChEBI" id="CHEBI:28868"/>
        <dbReference type="ChEBI" id="CHEBI:57287"/>
        <dbReference type="ChEBI" id="CHEBI:77636"/>
        <dbReference type="EC" id="3.1.2.20"/>
    </reaction>
</comment>
<evidence type="ECO:0000313" key="10">
    <source>
        <dbReference type="Proteomes" id="UP000664417"/>
    </source>
</evidence>
<name>A0A8J7QA61_9BACT</name>
<dbReference type="GO" id="GO:0047617">
    <property type="term" value="F:fatty acyl-CoA hydrolase activity"/>
    <property type="evidence" value="ECO:0007669"/>
    <property type="project" value="UniProtKB-EC"/>
</dbReference>
<dbReference type="InterPro" id="IPR029069">
    <property type="entry name" value="HotDog_dom_sf"/>
</dbReference>
<dbReference type="Gene3D" id="3.10.129.10">
    <property type="entry name" value="Hotdog Thioesterase"/>
    <property type="match status" value="1"/>
</dbReference>
<dbReference type="CDD" id="cd03443">
    <property type="entry name" value="PaaI_thioesterase"/>
    <property type="match status" value="1"/>
</dbReference>
<comment type="similarity">
    <text evidence="4">Belongs to the YigI thioesterase family.</text>
</comment>
<evidence type="ECO:0000256" key="3">
    <source>
        <dbReference type="ARBA" id="ARBA00036002"/>
    </source>
</evidence>
<dbReference type="RefSeq" id="WP_207861604.1">
    <property type="nucleotide sequence ID" value="NZ_JAFREP010000026.1"/>
</dbReference>
<dbReference type="EC" id="3.1.2.20" evidence="5"/>
<dbReference type="NCBIfam" id="NF008675">
    <property type="entry name" value="PRK11688.1"/>
    <property type="match status" value="1"/>
</dbReference>
<evidence type="ECO:0000256" key="2">
    <source>
        <dbReference type="ARBA" id="ARBA00035880"/>
    </source>
</evidence>
<sequence>MEQQILEGVRRFMEGIPFNRFLGVELMELEIDKVVLKVPMRDELVGNYIHGILHGGVITSVLDVAGGCVALTGAFSRLNGEPTNEEMQAISKLGTIDLRVDFLRPGRGEWFLASACPLRTGNKVAVTRMEFHNDRGDLLAVGTGTYLCG</sequence>
<feature type="domain" description="Thioesterase" evidence="8">
    <location>
        <begin position="50"/>
        <end position="139"/>
    </location>
</feature>
<dbReference type="Pfam" id="PF03061">
    <property type="entry name" value="4HBT"/>
    <property type="match status" value="1"/>
</dbReference>
<evidence type="ECO:0000256" key="5">
    <source>
        <dbReference type="ARBA" id="ARBA00038894"/>
    </source>
</evidence>
<dbReference type="PANTHER" id="PTHR43240">
    <property type="entry name" value="1,4-DIHYDROXY-2-NAPHTHOYL-COA THIOESTERASE 1"/>
    <property type="match status" value="1"/>
</dbReference>
<evidence type="ECO:0000256" key="6">
    <source>
        <dbReference type="ARBA" id="ARBA00040062"/>
    </source>
</evidence>
<comment type="catalytic activity">
    <reaction evidence="7">
        <text>a medium-chain fatty acyl-CoA + H2O = a medium-chain fatty acid + CoA + H(+)</text>
        <dbReference type="Rhea" id="RHEA:68184"/>
        <dbReference type="ChEBI" id="CHEBI:15377"/>
        <dbReference type="ChEBI" id="CHEBI:15378"/>
        <dbReference type="ChEBI" id="CHEBI:57287"/>
        <dbReference type="ChEBI" id="CHEBI:59558"/>
        <dbReference type="ChEBI" id="CHEBI:90546"/>
    </reaction>
</comment>
<dbReference type="EMBL" id="JAFREP010000026">
    <property type="protein sequence ID" value="MBO1321631.1"/>
    <property type="molecule type" value="Genomic_DNA"/>
</dbReference>
<evidence type="ECO:0000256" key="7">
    <source>
        <dbReference type="ARBA" id="ARBA00048062"/>
    </source>
</evidence>
<protein>
    <recommendedName>
        <fullName evidence="6">Medium/long-chain acyl-CoA thioesterase YigI</fullName>
        <ecNumber evidence="5">3.1.2.20</ecNumber>
    </recommendedName>
</protein>
<keyword evidence="10" id="KW-1185">Reference proteome</keyword>
<dbReference type="PANTHER" id="PTHR43240:SF20">
    <property type="entry name" value="MEDIUM_LONG-CHAIN ACYL-COA THIOESTERASE YIGI"/>
    <property type="match status" value="1"/>
</dbReference>
<comment type="caution">
    <text evidence="9">The sequence shown here is derived from an EMBL/GenBank/DDBJ whole genome shotgun (WGS) entry which is preliminary data.</text>
</comment>
<keyword evidence="1" id="KW-0378">Hydrolase</keyword>
<dbReference type="AlphaFoldDB" id="A0A8J7QA61"/>
<organism evidence="9 10">
    <name type="scientific">Acanthopleuribacter pedis</name>
    <dbReference type="NCBI Taxonomy" id="442870"/>
    <lineage>
        <taxon>Bacteria</taxon>
        <taxon>Pseudomonadati</taxon>
        <taxon>Acidobacteriota</taxon>
        <taxon>Holophagae</taxon>
        <taxon>Acanthopleuribacterales</taxon>
        <taxon>Acanthopleuribacteraceae</taxon>
        <taxon>Acanthopleuribacter</taxon>
    </lineage>
</organism>
<proteinExistence type="inferred from homology"/>
<dbReference type="NCBIfam" id="TIGR00369">
    <property type="entry name" value="unchar_dom_1"/>
    <property type="match status" value="1"/>
</dbReference>
<gene>
    <name evidence="9" type="ORF">J3U88_24345</name>
</gene>
<evidence type="ECO:0000256" key="1">
    <source>
        <dbReference type="ARBA" id="ARBA00022801"/>
    </source>
</evidence>
<dbReference type="InterPro" id="IPR006683">
    <property type="entry name" value="Thioestr_dom"/>
</dbReference>